<gene>
    <name evidence="1" type="ORF">P775_12095</name>
</gene>
<proteinExistence type="predicted"/>
<reference evidence="1 2" key="1">
    <citation type="submission" date="2013-09" db="EMBL/GenBank/DDBJ databases">
        <title>Genome sequencing of Phaeobacter antarcticus sp. nov. SM1211.</title>
        <authorList>
            <person name="Zhang X.-Y."/>
            <person name="Liu C."/>
            <person name="Chen X.-L."/>
            <person name="Xie B.-B."/>
            <person name="Qin Q.-L."/>
            <person name="Rong J.-C."/>
            <person name="Zhang Y.-Z."/>
        </authorList>
    </citation>
    <scope>NUCLEOTIDE SEQUENCE [LARGE SCALE GENOMIC DNA]</scope>
    <source>
        <strain evidence="1 2">SM1211</strain>
    </source>
</reference>
<evidence type="ECO:0000313" key="1">
    <source>
        <dbReference type="EMBL" id="PIL19919.1"/>
    </source>
</evidence>
<comment type="caution">
    <text evidence="1">The sequence shown here is derived from an EMBL/GenBank/DDBJ whole genome shotgun (WGS) entry which is preliminary data.</text>
</comment>
<dbReference type="AlphaFoldDB" id="A0A2G8REC9"/>
<keyword evidence="2" id="KW-1185">Reference proteome</keyword>
<evidence type="ECO:0000313" key="2">
    <source>
        <dbReference type="Proteomes" id="UP000231259"/>
    </source>
</evidence>
<dbReference type="EMBL" id="AWWI01000075">
    <property type="protein sequence ID" value="PIL19919.1"/>
    <property type="molecule type" value="Genomic_DNA"/>
</dbReference>
<dbReference type="Proteomes" id="UP000231259">
    <property type="component" value="Unassembled WGS sequence"/>
</dbReference>
<protein>
    <submittedName>
        <fullName evidence="1">Uncharacterized protein</fullName>
    </submittedName>
</protein>
<accession>A0A2G8REC9</accession>
<name>A0A2G8REC9_9RHOB</name>
<sequence>MFLKCSSANAATRHMSEVRAVRGHRAQSLRIAAKKEFGKRFAARQSPQRDAERIRAARFPRTLVDTSFKEAQLVGIVAEQHVDVCWYWFSIILSESVLSSV</sequence>
<organism evidence="1 2">
    <name type="scientific">Puniceibacterium antarcticum</name>
    <dbReference type="NCBI Taxonomy" id="1206336"/>
    <lineage>
        <taxon>Bacteria</taxon>
        <taxon>Pseudomonadati</taxon>
        <taxon>Pseudomonadota</taxon>
        <taxon>Alphaproteobacteria</taxon>
        <taxon>Rhodobacterales</taxon>
        <taxon>Paracoccaceae</taxon>
        <taxon>Puniceibacterium</taxon>
    </lineage>
</organism>